<feature type="domain" description="Type IV pilin Tt1218-like" evidence="2">
    <location>
        <begin position="40"/>
        <end position="112"/>
    </location>
</feature>
<dbReference type="PROSITE" id="PS00409">
    <property type="entry name" value="PROKAR_NTER_METHYL"/>
    <property type="match status" value="1"/>
</dbReference>
<dbReference type="InterPro" id="IPR013362">
    <property type="entry name" value="Pilus_4_PilV"/>
</dbReference>
<evidence type="ECO:0000313" key="3">
    <source>
        <dbReference type="EMBL" id="RFO98875.1"/>
    </source>
</evidence>
<dbReference type="OrthoDB" id="8850705at2"/>
<name>A0A3E1RHL0_9BURK</name>
<dbReference type="NCBIfam" id="TIGR02523">
    <property type="entry name" value="type_IV_pilV"/>
    <property type="match status" value="1"/>
</dbReference>
<dbReference type="EMBL" id="QFZK01000001">
    <property type="protein sequence ID" value="RFO98875.1"/>
    <property type="molecule type" value="Genomic_DNA"/>
</dbReference>
<dbReference type="Proteomes" id="UP000260665">
    <property type="component" value="Unassembled WGS sequence"/>
</dbReference>
<dbReference type="InterPro" id="IPR054402">
    <property type="entry name" value="Tt1218-like_dom"/>
</dbReference>
<keyword evidence="1" id="KW-0472">Membrane</keyword>
<comment type="caution">
    <text evidence="3">The sequence shown here is derived from an EMBL/GenBank/DDBJ whole genome shotgun (WGS) entry which is preliminary data.</text>
</comment>
<dbReference type="Pfam" id="PF07963">
    <property type="entry name" value="N_methyl"/>
    <property type="match status" value="1"/>
</dbReference>
<reference evidence="3 4" key="1">
    <citation type="submission" date="2018-05" db="EMBL/GenBank/DDBJ databases">
        <title>Rhodoferax soyangensis sp.nov., isolated from an oligotrophic freshwater lake.</title>
        <authorList>
            <person name="Park M."/>
        </authorList>
    </citation>
    <scope>NUCLEOTIDE SEQUENCE [LARGE SCALE GENOMIC DNA]</scope>
    <source>
        <strain evidence="3 4">IMCC26218</strain>
    </source>
</reference>
<dbReference type="RefSeq" id="WP_117173885.1">
    <property type="nucleotide sequence ID" value="NZ_QFZK01000001.1"/>
</dbReference>
<dbReference type="InterPro" id="IPR012902">
    <property type="entry name" value="N_methyl_site"/>
</dbReference>
<gene>
    <name evidence="3" type="primary">pilV</name>
    <name evidence="3" type="ORF">DIC66_03115</name>
</gene>
<accession>A0A3E1RHL0</accession>
<dbReference type="Pfam" id="PF22150">
    <property type="entry name" value="Tt1218-like"/>
    <property type="match status" value="1"/>
</dbReference>
<sequence length="180" mass="18929">MRKLPAPAPAPRYRRHGFSLIEVLVTILLISLALVGTFGLQSFALKLNQNAQFRTQAVILASDLAERMEVNKAAAVAGNYVYTCPSPAAAVSNACGPAGALCQPAALATYDLLQWQAAVAVALPQSTCSVAQTTGGNPSTYTISLTWVDRQTDTTYDASAVSASGTGEVLTYKATRTIFN</sequence>
<proteinExistence type="predicted"/>
<keyword evidence="4" id="KW-1185">Reference proteome</keyword>
<evidence type="ECO:0000313" key="4">
    <source>
        <dbReference type="Proteomes" id="UP000260665"/>
    </source>
</evidence>
<dbReference type="NCBIfam" id="TIGR02532">
    <property type="entry name" value="IV_pilin_GFxxxE"/>
    <property type="match status" value="1"/>
</dbReference>
<keyword evidence="1" id="KW-0812">Transmembrane</keyword>
<protein>
    <submittedName>
        <fullName evidence="3">Type IV pilus modification protein PilV</fullName>
    </submittedName>
</protein>
<evidence type="ECO:0000256" key="1">
    <source>
        <dbReference type="SAM" id="Phobius"/>
    </source>
</evidence>
<keyword evidence="1" id="KW-1133">Transmembrane helix</keyword>
<organism evidence="3 4">
    <name type="scientific">Rhodoferax lacus</name>
    <dbReference type="NCBI Taxonomy" id="2184758"/>
    <lineage>
        <taxon>Bacteria</taxon>
        <taxon>Pseudomonadati</taxon>
        <taxon>Pseudomonadota</taxon>
        <taxon>Betaproteobacteria</taxon>
        <taxon>Burkholderiales</taxon>
        <taxon>Comamonadaceae</taxon>
        <taxon>Rhodoferax</taxon>
    </lineage>
</organism>
<evidence type="ECO:0000259" key="2">
    <source>
        <dbReference type="Pfam" id="PF22150"/>
    </source>
</evidence>
<feature type="transmembrane region" description="Helical" evidence="1">
    <location>
        <begin position="20"/>
        <end position="40"/>
    </location>
</feature>
<dbReference type="AlphaFoldDB" id="A0A3E1RHL0"/>